<evidence type="ECO:0000313" key="1">
    <source>
        <dbReference type="EMBL" id="QDT99878.1"/>
    </source>
</evidence>
<evidence type="ECO:0000313" key="2">
    <source>
        <dbReference type="Proteomes" id="UP000318704"/>
    </source>
</evidence>
<sequence>MIEVSNCYFNSYNTYRTTRAIGVLVANITPPKNETNGDRDPIPGYDPPRVIKLQSLMMTFLGTSVVCNNPLPSRGGLHQFHVSDCYLNGFLKCGIDIQDTQPVSIESVYLEGESAGVTETGISIRRSKIHSVNSPTNIPPDISPFRSPPGRQIIKNVSFSGHIKWIVQIWQTQIRLTGCTFFSLNPNSDLEDRFKYRSDGWEHKLNVQSENVLDFILK</sequence>
<protein>
    <submittedName>
        <fullName evidence="1">Uncharacterized protein</fullName>
    </submittedName>
</protein>
<proteinExistence type="predicted"/>
<accession>A0A517W3Q2</accession>
<dbReference type="AlphaFoldDB" id="A0A517W3Q2"/>
<organism evidence="1 2">
    <name type="scientific">Gimesia aquarii</name>
    <dbReference type="NCBI Taxonomy" id="2527964"/>
    <lineage>
        <taxon>Bacteria</taxon>
        <taxon>Pseudomonadati</taxon>
        <taxon>Planctomycetota</taxon>
        <taxon>Planctomycetia</taxon>
        <taxon>Planctomycetales</taxon>
        <taxon>Planctomycetaceae</taxon>
        <taxon>Gimesia</taxon>
    </lineage>
</organism>
<dbReference type="EMBL" id="CP037920">
    <property type="protein sequence ID" value="QDT99878.1"/>
    <property type="molecule type" value="Genomic_DNA"/>
</dbReference>
<gene>
    <name evidence="1" type="ORF">V144x_53920</name>
</gene>
<dbReference type="KEGG" id="gaw:V144x_53920"/>
<dbReference type="Proteomes" id="UP000318704">
    <property type="component" value="Chromosome"/>
</dbReference>
<reference evidence="1 2" key="1">
    <citation type="submission" date="2019-03" db="EMBL/GenBank/DDBJ databases">
        <title>Deep-cultivation of Planctomycetes and their phenomic and genomic characterization uncovers novel biology.</title>
        <authorList>
            <person name="Wiegand S."/>
            <person name="Jogler M."/>
            <person name="Boedeker C."/>
            <person name="Pinto D."/>
            <person name="Vollmers J."/>
            <person name="Rivas-Marin E."/>
            <person name="Kohn T."/>
            <person name="Peeters S.H."/>
            <person name="Heuer A."/>
            <person name="Rast P."/>
            <person name="Oberbeckmann S."/>
            <person name="Bunk B."/>
            <person name="Jeske O."/>
            <person name="Meyerdierks A."/>
            <person name="Storesund J.E."/>
            <person name="Kallscheuer N."/>
            <person name="Luecker S."/>
            <person name="Lage O.M."/>
            <person name="Pohl T."/>
            <person name="Merkel B.J."/>
            <person name="Hornburger P."/>
            <person name="Mueller R.-W."/>
            <person name="Bruemmer F."/>
            <person name="Labrenz M."/>
            <person name="Spormann A.M."/>
            <person name="Op den Camp H."/>
            <person name="Overmann J."/>
            <person name="Amann R."/>
            <person name="Jetten M.S.M."/>
            <person name="Mascher T."/>
            <person name="Medema M.H."/>
            <person name="Devos D.P."/>
            <person name="Kaster A.-K."/>
            <person name="Ovreas L."/>
            <person name="Rohde M."/>
            <person name="Galperin M.Y."/>
            <person name="Jogler C."/>
        </authorList>
    </citation>
    <scope>NUCLEOTIDE SEQUENCE [LARGE SCALE GENOMIC DNA]</scope>
    <source>
        <strain evidence="1 2">V144</strain>
    </source>
</reference>
<name>A0A517W3Q2_9PLAN</name>